<reference evidence="4" key="1">
    <citation type="journal article" date="2019" name="Int. J. Syst. Evol. Microbiol.">
        <title>The Global Catalogue of Microorganisms (GCM) 10K type strain sequencing project: providing services to taxonomists for standard genome sequencing and annotation.</title>
        <authorList>
            <consortium name="The Broad Institute Genomics Platform"/>
            <consortium name="The Broad Institute Genome Sequencing Center for Infectious Disease"/>
            <person name="Wu L."/>
            <person name="Ma J."/>
        </authorList>
    </citation>
    <scope>NUCLEOTIDE SEQUENCE [LARGE SCALE GENOMIC DNA]</scope>
    <source>
        <strain evidence="4">CGMCC 4.7178</strain>
    </source>
</reference>
<dbReference type="Gene3D" id="3.40.430.10">
    <property type="entry name" value="Dihydrofolate Reductase, subunit A"/>
    <property type="match status" value="1"/>
</dbReference>
<evidence type="ECO:0000313" key="3">
    <source>
        <dbReference type="EMBL" id="GGO49610.1"/>
    </source>
</evidence>
<organism evidence="3 4">
    <name type="scientific">Streptomyces daqingensis</name>
    <dbReference type="NCBI Taxonomy" id="1472640"/>
    <lineage>
        <taxon>Bacteria</taxon>
        <taxon>Bacillati</taxon>
        <taxon>Actinomycetota</taxon>
        <taxon>Actinomycetes</taxon>
        <taxon>Kitasatosporales</taxon>
        <taxon>Streptomycetaceae</taxon>
        <taxon>Streptomyces</taxon>
    </lineage>
</organism>
<gene>
    <name evidence="3" type="ORF">GCM10012287_27350</name>
</gene>
<dbReference type="Proteomes" id="UP000631535">
    <property type="component" value="Unassembled WGS sequence"/>
</dbReference>
<feature type="region of interest" description="Disordered" evidence="1">
    <location>
        <begin position="92"/>
        <end position="116"/>
    </location>
</feature>
<dbReference type="InterPro" id="IPR002734">
    <property type="entry name" value="RibDG_C"/>
</dbReference>
<proteinExistence type="predicted"/>
<dbReference type="RefSeq" id="WP_189037400.1">
    <property type="nucleotide sequence ID" value="NZ_BMMP01000008.1"/>
</dbReference>
<name>A0ABQ2MBG0_9ACTN</name>
<evidence type="ECO:0000313" key="4">
    <source>
        <dbReference type="Proteomes" id="UP000631535"/>
    </source>
</evidence>
<keyword evidence="4" id="KW-1185">Reference proteome</keyword>
<accession>A0ABQ2MBG0</accession>
<protein>
    <recommendedName>
        <fullName evidence="2">Bacterial bifunctional deaminase-reductase C-terminal domain-containing protein</fullName>
    </recommendedName>
</protein>
<feature type="domain" description="Bacterial bifunctional deaminase-reductase C-terminal" evidence="2">
    <location>
        <begin position="2"/>
        <end position="51"/>
    </location>
</feature>
<dbReference type="Pfam" id="PF01872">
    <property type="entry name" value="RibD_C"/>
    <property type="match status" value="1"/>
</dbReference>
<dbReference type="SUPFAM" id="SSF53597">
    <property type="entry name" value="Dihydrofolate reductase-like"/>
    <property type="match status" value="1"/>
</dbReference>
<comment type="caution">
    <text evidence="3">The sequence shown here is derived from an EMBL/GenBank/DDBJ whole genome shotgun (WGS) entry which is preliminary data.</text>
</comment>
<evidence type="ECO:0000259" key="2">
    <source>
        <dbReference type="Pfam" id="PF01872"/>
    </source>
</evidence>
<dbReference type="InterPro" id="IPR024072">
    <property type="entry name" value="DHFR-like_dom_sf"/>
</dbReference>
<dbReference type="EMBL" id="BMMP01000008">
    <property type="protein sequence ID" value="GGO49610.1"/>
    <property type="molecule type" value="Genomic_DNA"/>
</dbReference>
<evidence type="ECO:0000256" key="1">
    <source>
        <dbReference type="SAM" id="MobiDB-lite"/>
    </source>
</evidence>
<sequence>MDLDVPLRELARRRGAGTVRVDSGGTLVGALLRAGLPTEVSLLLHPCLAGMDCSRPRYGRAATARRISPSWPARRSGGLVWLRYETTRPGCGRVGTTAGPSAGTGGRFRRLSGDRQ</sequence>